<evidence type="ECO:0000313" key="9">
    <source>
        <dbReference type="Proteomes" id="UP001249851"/>
    </source>
</evidence>
<evidence type="ECO:0000259" key="7">
    <source>
        <dbReference type="PROSITE" id="PS51551"/>
    </source>
</evidence>
<dbReference type="CDD" id="cd00087">
    <property type="entry name" value="FReD"/>
    <property type="match status" value="1"/>
</dbReference>
<reference evidence="8" key="1">
    <citation type="journal article" date="2023" name="G3 (Bethesda)">
        <title>Whole genome assembly and annotation of the endangered Caribbean coral Acropora cervicornis.</title>
        <authorList>
            <person name="Selwyn J.D."/>
            <person name="Vollmer S.V."/>
        </authorList>
    </citation>
    <scope>NUCLEOTIDE SEQUENCE</scope>
    <source>
        <strain evidence="8">K2</strain>
    </source>
</reference>
<accession>A0AAD9Q454</accession>
<dbReference type="InterPro" id="IPR014716">
    <property type="entry name" value="Fibrinogen_a/b/g_C_1"/>
</dbReference>
<comment type="caution">
    <text evidence="8">The sequence shown here is derived from an EMBL/GenBank/DDBJ whole genome shotgun (WGS) entry which is preliminary data.</text>
</comment>
<keyword evidence="3" id="KW-1015">Disulfide bond</keyword>
<dbReference type="GO" id="GO:0030674">
    <property type="term" value="F:protein-macromolecule adaptor activity"/>
    <property type="evidence" value="ECO:0007669"/>
    <property type="project" value="TreeGrafter"/>
</dbReference>
<dbReference type="NCBIfam" id="NF040941">
    <property type="entry name" value="GGGWT_bact"/>
    <property type="match status" value="1"/>
</dbReference>
<dbReference type="PROSITE" id="PS51406">
    <property type="entry name" value="FIBRINOGEN_C_2"/>
    <property type="match status" value="1"/>
</dbReference>
<dbReference type="GO" id="GO:0005577">
    <property type="term" value="C:fibrinogen complex"/>
    <property type="evidence" value="ECO:0007669"/>
    <property type="project" value="TreeGrafter"/>
</dbReference>
<comment type="similarity">
    <text evidence="5">Belongs to the ephrin family.</text>
</comment>
<name>A0AAD9Q454_ACRCE</name>
<dbReference type="Pfam" id="PF00812">
    <property type="entry name" value="Ephrin"/>
    <property type="match status" value="1"/>
</dbReference>
<dbReference type="GO" id="GO:0016020">
    <property type="term" value="C:membrane"/>
    <property type="evidence" value="ECO:0007669"/>
    <property type="project" value="InterPro"/>
</dbReference>
<dbReference type="SMART" id="SM00186">
    <property type="entry name" value="FBG"/>
    <property type="match status" value="1"/>
</dbReference>
<dbReference type="Proteomes" id="UP001249851">
    <property type="component" value="Unassembled WGS sequence"/>
</dbReference>
<dbReference type="InterPro" id="IPR008972">
    <property type="entry name" value="Cupredoxin"/>
</dbReference>
<gene>
    <name evidence="8" type="ORF">P5673_024211</name>
</gene>
<evidence type="ECO:0000256" key="4">
    <source>
        <dbReference type="ARBA" id="ARBA00023180"/>
    </source>
</evidence>
<dbReference type="EMBL" id="JARQWQ010000071">
    <property type="protein sequence ID" value="KAK2554214.1"/>
    <property type="molecule type" value="Genomic_DNA"/>
</dbReference>
<dbReference type="AlphaFoldDB" id="A0AAD9Q454"/>
<dbReference type="Gene3D" id="3.90.215.10">
    <property type="entry name" value="Gamma Fibrinogen, chain A, domain 1"/>
    <property type="match status" value="1"/>
</dbReference>
<dbReference type="PANTHER" id="PTHR47221">
    <property type="entry name" value="FIBRINOGEN ALPHA CHAIN"/>
    <property type="match status" value="1"/>
</dbReference>
<feature type="domain" description="Fibrinogen C-terminal" evidence="6">
    <location>
        <begin position="218"/>
        <end position="439"/>
    </location>
</feature>
<dbReference type="PROSITE" id="PS51551">
    <property type="entry name" value="EPHRIN_RBD_2"/>
    <property type="match status" value="1"/>
</dbReference>
<evidence type="ECO:0000313" key="8">
    <source>
        <dbReference type="EMBL" id="KAK2554214.1"/>
    </source>
</evidence>
<dbReference type="Gene3D" id="2.60.40.420">
    <property type="entry name" value="Cupredoxins - blue copper proteins"/>
    <property type="match status" value="1"/>
</dbReference>
<proteinExistence type="inferred from homology"/>
<comment type="caution">
    <text evidence="5">Lacks conserved residue(s) required for the propagation of feature annotation.</text>
</comment>
<dbReference type="InterPro" id="IPR002181">
    <property type="entry name" value="Fibrinogen_a/b/g_C_dom"/>
</dbReference>
<keyword evidence="2" id="KW-0964">Secreted</keyword>
<organism evidence="8 9">
    <name type="scientific">Acropora cervicornis</name>
    <name type="common">Staghorn coral</name>
    <dbReference type="NCBI Taxonomy" id="6130"/>
    <lineage>
        <taxon>Eukaryota</taxon>
        <taxon>Metazoa</taxon>
        <taxon>Cnidaria</taxon>
        <taxon>Anthozoa</taxon>
        <taxon>Hexacorallia</taxon>
        <taxon>Scleractinia</taxon>
        <taxon>Astrocoeniina</taxon>
        <taxon>Acroporidae</taxon>
        <taxon>Acropora</taxon>
    </lineage>
</organism>
<evidence type="ECO:0000256" key="3">
    <source>
        <dbReference type="ARBA" id="ARBA00023157"/>
    </source>
</evidence>
<dbReference type="Pfam" id="PF00147">
    <property type="entry name" value="Fibrinogen_C"/>
    <property type="match status" value="1"/>
</dbReference>
<evidence type="ECO:0000256" key="1">
    <source>
        <dbReference type="ARBA" id="ARBA00004613"/>
    </source>
</evidence>
<sequence>MEEMFENLWIVDKPSYDACAVDTSQPQNRIAMNCDTPLELRYYTIVFQRFSANPDGLEFEPGKNYYFIATSSGRHSSLNETSGGRCSTHNMKMKIYVCVDSNDPRCSTSPMSTPQPTNTISLHTTNSQSDSVHISPTPVTQQLYCSASPVNHYEQLSLSKITNNTNLISEILNHTSQLTELWAQLRIMTDKLDKIQDELDNCSHGARYGHLTAATPSTAAPILYADCKELFNAGYRVSGVYDIKPPGSNESFPVYCDQQTAIKGWTVIQKRFNGSVIFSNRTWAEYRNGFGSLTGEFWLGLDKIHILTKTPTRIRFDLGTPDGVNRFAAYQGFTINGEDDKYRLTTGRFIAGNCGNSFSSANGNRFSTVDQDNDNSPKSCAQEYKSGWWHGRCHRSSLNGLYFLGSSSDPYYYASGITWYTWKGYSYSLSKSEMKIRIW</sequence>
<dbReference type="GO" id="GO:0005201">
    <property type="term" value="F:extracellular matrix structural constituent"/>
    <property type="evidence" value="ECO:0007669"/>
    <property type="project" value="TreeGrafter"/>
</dbReference>
<reference evidence="8" key="2">
    <citation type="journal article" date="2023" name="Science">
        <title>Genomic signatures of disease resistance in endangered staghorn corals.</title>
        <authorList>
            <person name="Vollmer S.V."/>
            <person name="Selwyn J.D."/>
            <person name="Despard B.A."/>
            <person name="Roesel C.L."/>
        </authorList>
    </citation>
    <scope>NUCLEOTIDE SEQUENCE</scope>
    <source>
        <strain evidence="8">K2</strain>
    </source>
</reference>
<dbReference type="InterPro" id="IPR037579">
    <property type="entry name" value="FIB_ANG-like"/>
</dbReference>
<dbReference type="GO" id="GO:0034116">
    <property type="term" value="P:positive regulation of heterotypic cell-cell adhesion"/>
    <property type="evidence" value="ECO:0007669"/>
    <property type="project" value="TreeGrafter"/>
</dbReference>
<dbReference type="InterPro" id="IPR001799">
    <property type="entry name" value="Ephrin_RBD"/>
</dbReference>
<evidence type="ECO:0000256" key="5">
    <source>
        <dbReference type="PROSITE-ProRule" id="PRU00884"/>
    </source>
</evidence>
<protein>
    <submittedName>
        <fullName evidence="8">Ficolin-2</fullName>
    </submittedName>
</protein>
<comment type="subcellular location">
    <subcellularLocation>
        <location evidence="1">Secreted</location>
    </subcellularLocation>
</comment>
<dbReference type="SUPFAM" id="SSF49503">
    <property type="entry name" value="Cupredoxins"/>
    <property type="match status" value="1"/>
</dbReference>
<dbReference type="InterPro" id="IPR036056">
    <property type="entry name" value="Fibrinogen-like_C"/>
</dbReference>
<keyword evidence="9" id="KW-1185">Reference proteome</keyword>
<dbReference type="SUPFAM" id="SSF56496">
    <property type="entry name" value="Fibrinogen C-terminal domain-like"/>
    <property type="match status" value="1"/>
</dbReference>
<keyword evidence="4" id="KW-0325">Glycoprotein</keyword>
<feature type="domain" description="Ephrin RBD" evidence="7">
    <location>
        <begin position="1"/>
        <end position="97"/>
    </location>
</feature>
<evidence type="ECO:0000259" key="6">
    <source>
        <dbReference type="PROSITE" id="PS51406"/>
    </source>
</evidence>
<dbReference type="PANTHER" id="PTHR47221:SF5">
    <property type="entry name" value="FIBRINOGEN C-TERMINAL DOMAIN-CONTAINING PROTEIN"/>
    <property type="match status" value="1"/>
</dbReference>
<evidence type="ECO:0000256" key="2">
    <source>
        <dbReference type="ARBA" id="ARBA00022525"/>
    </source>
</evidence>